<keyword evidence="2" id="KW-1185">Reference proteome</keyword>
<reference evidence="1" key="1">
    <citation type="journal article" date="2021" name="Microb. Physiol.">
        <title>Proteogenomic Insights into the Physiology of Marine, Sulfate-Reducing, Filamentous Desulfonema limicola and Desulfonema magnum.</title>
        <authorList>
            <person name="Schnaars V."/>
            <person name="Wohlbrand L."/>
            <person name="Scheve S."/>
            <person name="Hinrichs C."/>
            <person name="Reinhardt R."/>
            <person name="Rabus R."/>
        </authorList>
    </citation>
    <scope>NUCLEOTIDE SEQUENCE</scope>
    <source>
        <strain evidence="1">4be13</strain>
    </source>
</reference>
<name>A0A975BTT3_9BACT</name>
<organism evidence="1 2">
    <name type="scientific">Desulfonema magnum</name>
    <dbReference type="NCBI Taxonomy" id="45655"/>
    <lineage>
        <taxon>Bacteria</taxon>
        <taxon>Pseudomonadati</taxon>
        <taxon>Thermodesulfobacteriota</taxon>
        <taxon>Desulfobacteria</taxon>
        <taxon>Desulfobacterales</taxon>
        <taxon>Desulfococcaceae</taxon>
        <taxon>Desulfonema</taxon>
    </lineage>
</organism>
<evidence type="ECO:0000313" key="1">
    <source>
        <dbReference type="EMBL" id="QTA91536.1"/>
    </source>
</evidence>
<accession>A0A975BTT3</accession>
<dbReference type="AlphaFoldDB" id="A0A975BTT3"/>
<dbReference type="EMBL" id="CP061800">
    <property type="protein sequence ID" value="QTA91536.1"/>
    <property type="molecule type" value="Genomic_DNA"/>
</dbReference>
<sequence>MHMLFGWKGGNFPKASICRCLHIDTDAFLGGNAENPKNI</sequence>
<evidence type="ECO:0000313" key="2">
    <source>
        <dbReference type="Proteomes" id="UP000663722"/>
    </source>
</evidence>
<dbReference type="Proteomes" id="UP000663722">
    <property type="component" value="Chromosome"/>
</dbReference>
<protein>
    <submittedName>
        <fullName evidence="1">Uncharacterized protein</fullName>
    </submittedName>
</protein>
<dbReference type="KEGG" id="dmm:dnm_076050"/>
<gene>
    <name evidence="1" type="ORF">dnm_076050</name>
</gene>
<proteinExistence type="predicted"/>